<accession>A0A8J7STL3</accession>
<dbReference type="InterPro" id="IPR008861">
    <property type="entry name" value="GpX-like"/>
</dbReference>
<name>A0A8J7STL3_9RHOB</name>
<dbReference type="Proteomes" id="UP000619033">
    <property type="component" value="Unassembled WGS sequence"/>
</dbReference>
<evidence type="ECO:0000313" key="1">
    <source>
        <dbReference type="EMBL" id="MBL4929316.1"/>
    </source>
</evidence>
<keyword evidence="2" id="KW-1185">Reference proteome</keyword>
<organism evidence="1 2">
    <name type="scientific">Fuscibacter oryzae</name>
    <dbReference type="NCBI Taxonomy" id="2803939"/>
    <lineage>
        <taxon>Bacteria</taxon>
        <taxon>Pseudomonadati</taxon>
        <taxon>Pseudomonadota</taxon>
        <taxon>Alphaproteobacteria</taxon>
        <taxon>Rhodobacterales</taxon>
        <taxon>Paracoccaceae</taxon>
        <taxon>Fuscibacter</taxon>
    </lineage>
</organism>
<gene>
    <name evidence="1" type="ORF">JI744_14510</name>
</gene>
<protein>
    <submittedName>
        <fullName evidence="1">Tail protein X</fullName>
    </submittedName>
</protein>
<dbReference type="EMBL" id="JAESVP010000007">
    <property type="protein sequence ID" value="MBL4929316.1"/>
    <property type="molecule type" value="Genomic_DNA"/>
</dbReference>
<evidence type="ECO:0000313" key="2">
    <source>
        <dbReference type="Proteomes" id="UP000619033"/>
    </source>
</evidence>
<sequence length="76" mass="8451">MQAWEVFVRFYRSKDGDTADRIAWQVYGRQNNRLTELLLEANPGLADHGPSLPAGLLVAVPDAAEPAETETVRLWG</sequence>
<dbReference type="Pfam" id="PF05489">
    <property type="entry name" value="Phage_tail_X"/>
    <property type="match status" value="1"/>
</dbReference>
<reference evidence="1" key="1">
    <citation type="submission" date="2021-01" db="EMBL/GenBank/DDBJ databases">
        <title>Genome seq and assembly of Tabrizicola sp. KVB23.</title>
        <authorList>
            <person name="Chhetri G."/>
        </authorList>
    </citation>
    <scope>NUCLEOTIDE SEQUENCE</scope>
    <source>
        <strain evidence="1">KVB23</strain>
    </source>
</reference>
<dbReference type="AlphaFoldDB" id="A0A8J7STL3"/>
<proteinExistence type="predicted"/>
<comment type="caution">
    <text evidence="1">The sequence shown here is derived from an EMBL/GenBank/DDBJ whole genome shotgun (WGS) entry which is preliminary data.</text>
</comment>